<feature type="coiled-coil region" evidence="1">
    <location>
        <begin position="112"/>
        <end position="139"/>
    </location>
</feature>
<gene>
    <name evidence="3" type="ORF">E2C01_070562</name>
</gene>
<accession>A0A5B7I3T5</accession>
<dbReference type="OrthoDB" id="9445768at2759"/>
<keyword evidence="1" id="KW-0175">Coiled coil</keyword>
<comment type="caution">
    <text evidence="3">The sequence shown here is derived from an EMBL/GenBank/DDBJ whole genome shotgun (WGS) entry which is preliminary data.</text>
</comment>
<evidence type="ECO:0000256" key="1">
    <source>
        <dbReference type="SAM" id="Coils"/>
    </source>
</evidence>
<feature type="region of interest" description="Disordered" evidence="2">
    <location>
        <begin position="36"/>
        <end position="55"/>
    </location>
</feature>
<protein>
    <submittedName>
        <fullName evidence="3">Uncharacterized protein</fullName>
    </submittedName>
</protein>
<organism evidence="3 4">
    <name type="scientific">Portunus trituberculatus</name>
    <name type="common">Swimming crab</name>
    <name type="synonym">Neptunus trituberculatus</name>
    <dbReference type="NCBI Taxonomy" id="210409"/>
    <lineage>
        <taxon>Eukaryota</taxon>
        <taxon>Metazoa</taxon>
        <taxon>Ecdysozoa</taxon>
        <taxon>Arthropoda</taxon>
        <taxon>Crustacea</taxon>
        <taxon>Multicrustacea</taxon>
        <taxon>Malacostraca</taxon>
        <taxon>Eumalacostraca</taxon>
        <taxon>Eucarida</taxon>
        <taxon>Decapoda</taxon>
        <taxon>Pleocyemata</taxon>
        <taxon>Brachyura</taxon>
        <taxon>Eubrachyura</taxon>
        <taxon>Portunoidea</taxon>
        <taxon>Portunidae</taxon>
        <taxon>Portuninae</taxon>
        <taxon>Portunus</taxon>
    </lineage>
</organism>
<reference evidence="3 4" key="1">
    <citation type="submission" date="2019-05" db="EMBL/GenBank/DDBJ databases">
        <title>Another draft genome of Portunus trituberculatus and its Hox gene families provides insights of decapod evolution.</title>
        <authorList>
            <person name="Jeong J.-H."/>
            <person name="Song I."/>
            <person name="Kim S."/>
            <person name="Choi T."/>
            <person name="Kim D."/>
            <person name="Ryu S."/>
            <person name="Kim W."/>
        </authorList>
    </citation>
    <scope>NUCLEOTIDE SEQUENCE [LARGE SCALE GENOMIC DNA]</scope>
    <source>
        <tissue evidence="3">Muscle</tissue>
    </source>
</reference>
<evidence type="ECO:0000313" key="4">
    <source>
        <dbReference type="Proteomes" id="UP000324222"/>
    </source>
</evidence>
<keyword evidence="4" id="KW-1185">Reference proteome</keyword>
<proteinExistence type="predicted"/>
<name>A0A5B7I3T5_PORTR</name>
<feature type="region of interest" description="Disordered" evidence="2">
    <location>
        <begin position="1"/>
        <end position="23"/>
    </location>
</feature>
<dbReference type="EMBL" id="VSRR010042727">
    <property type="protein sequence ID" value="MPC76157.1"/>
    <property type="molecule type" value="Genomic_DNA"/>
</dbReference>
<evidence type="ECO:0000313" key="3">
    <source>
        <dbReference type="EMBL" id="MPC76157.1"/>
    </source>
</evidence>
<sequence>MATGEPGASSSSGSSGSQPPVEEMMNKIVEELMEERERMTAEAGKEETCKKNPNFSTDVTLSSLKNFKLMLESELEALQDLPLEQLPSEPALLQDLAEEDVQSTAHRNARTLEFNKKKLEELKETKRKYETKVKRATMVSQALNKLQSQHLSDEEKFIALERK</sequence>
<dbReference type="Proteomes" id="UP000324222">
    <property type="component" value="Unassembled WGS sequence"/>
</dbReference>
<evidence type="ECO:0000256" key="2">
    <source>
        <dbReference type="SAM" id="MobiDB-lite"/>
    </source>
</evidence>
<feature type="compositionally biased region" description="Basic and acidic residues" evidence="2">
    <location>
        <begin position="36"/>
        <end position="50"/>
    </location>
</feature>
<dbReference type="AlphaFoldDB" id="A0A5B7I3T5"/>